<name>A0A4P7IG42_9ACTN</name>
<feature type="signal peptide" evidence="3">
    <location>
        <begin position="1"/>
        <end position="33"/>
    </location>
</feature>
<dbReference type="OrthoDB" id="9937493at2"/>
<feature type="region of interest" description="Disordered" evidence="1">
    <location>
        <begin position="190"/>
        <end position="215"/>
    </location>
</feature>
<evidence type="ECO:0000256" key="2">
    <source>
        <dbReference type="SAM" id="Phobius"/>
    </source>
</evidence>
<keyword evidence="3" id="KW-0732">Signal</keyword>
<keyword evidence="2" id="KW-0812">Transmembrane</keyword>
<evidence type="ECO:0000256" key="1">
    <source>
        <dbReference type="SAM" id="MobiDB-lite"/>
    </source>
</evidence>
<evidence type="ECO:0000313" key="5">
    <source>
        <dbReference type="Proteomes" id="UP000294853"/>
    </source>
</evidence>
<accession>A0A4P7IG42</accession>
<dbReference type="AlphaFoldDB" id="A0A4P7IG42"/>
<evidence type="ECO:0008006" key="6">
    <source>
        <dbReference type="Google" id="ProtNLM"/>
    </source>
</evidence>
<sequence>MTGKAPRASHVTRGLLTTLLGLLVLGCPAPALSDDALPPARYNELTYRTGTHALLLTLNTDTPAAGVDIEHNVRLLDQDGSQLTYDEVVFEVHVQGTRSDLTLRGETLLHEETLEMLPTRESRATFTYPLSGPYMIRLAFRADGEDIAAGQFGMEVEEGTEAAASGGFPWFRFGLALLVGVLIGSVLPRGTRPRDAVEEPQPEQPQPEEPQPASS</sequence>
<dbReference type="PROSITE" id="PS51257">
    <property type="entry name" value="PROKAR_LIPOPROTEIN"/>
    <property type="match status" value="1"/>
</dbReference>
<dbReference type="KEGG" id="nsn:EXE58_05645"/>
<evidence type="ECO:0000256" key="3">
    <source>
        <dbReference type="SAM" id="SignalP"/>
    </source>
</evidence>
<feature type="compositionally biased region" description="Pro residues" evidence="1">
    <location>
        <begin position="202"/>
        <end position="215"/>
    </location>
</feature>
<dbReference type="Proteomes" id="UP000294853">
    <property type="component" value="Chromosome"/>
</dbReference>
<proteinExistence type="predicted"/>
<keyword evidence="2" id="KW-1133">Transmembrane helix</keyword>
<dbReference type="EMBL" id="CP038436">
    <property type="protein sequence ID" value="QBX54987.1"/>
    <property type="molecule type" value="Genomic_DNA"/>
</dbReference>
<keyword evidence="2" id="KW-0472">Membrane</keyword>
<evidence type="ECO:0000313" key="4">
    <source>
        <dbReference type="EMBL" id="QBX54987.1"/>
    </source>
</evidence>
<protein>
    <recommendedName>
        <fullName evidence="6">Copper resistance protein CopC</fullName>
    </recommendedName>
</protein>
<feature type="transmembrane region" description="Helical" evidence="2">
    <location>
        <begin position="170"/>
        <end position="187"/>
    </location>
</feature>
<reference evidence="4 5" key="1">
    <citation type="submission" date="2019-03" db="EMBL/GenBank/DDBJ databases">
        <title>Three New Species of Nocardioides, Nocardioides euryhalodurans sp. nov., Nocardioides seonyuensis sp. nov. and Nocardioides eburneoflavus sp. nov. Iolated from Soil.</title>
        <authorList>
            <person name="Roh S.G."/>
            <person name="Lee C."/>
            <person name="Kim M.-K."/>
            <person name="Kim S.B."/>
        </authorList>
    </citation>
    <scope>NUCLEOTIDE SEQUENCE [LARGE SCALE GENOMIC DNA]</scope>
    <source>
        <strain evidence="4 5">MMS17-SY207-3</strain>
    </source>
</reference>
<keyword evidence="5" id="KW-1185">Reference proteome</keyword>
<organism evidence="4 5">
    <name type="scientific">Nocardioides seonyuensis</name>
    <dbReference type="NCBI Taxonomy" id="2518371"/>
    <lineage>
        <taxon>Bacteria</taxon>
        <taxon>Bacillati</taxon>
        <taxon>Actinomycetota</taxon>
        <taxon>Actinomycetes</taxon>
        <taxon>Propionibacteriales</taxon>
        <taxon>Nocardioidaceae</taxon>
        <taxon>Nocardioides</taxon>
    </lineage>
</organism>
<feature type="chain" id="PRO_5039539290" description="Copper resistance protein CopC" evidence="3">
    <location>
        <begin position="34"/>
        <end position="215"/>
    </location>
</feature>
<dbReference type="RefSeq" id="WP_135266955.1">
    <property type="nucleotide sequence ID" value="NZ_CP038436.1"/>
</dbReference>
<gene>
    <name evidence="4" type="ORF">EXE58_05645</name>
</gene>